<organism evidence="1 2">
    <name type="scientific">Setaria viridis</name>
    <name type="common">Green bristlegrass</name>
    <name type="synonym">Setaria italica subsp. viridis</name>
    <dbReference type="NCBI Taxonomy" id="4556"/>
    <lineage>
        <taxon>Eukaryota</taxon>
        <taxon>Viridiplantae</taxon>
        <taxon>Streptophyta</taxon>
        <taxon>Embryophyta</taxon>
        <taxon>Tracheophyta</taxon>
        <taxon>Spermatophyta</taxon>
        <taxon>Magnoliopsida</taxon>
        <taxon>Liliopsida</taxon>
        <taxon>Poales</taxon>
        <taxon>Poaceae</taxon>
        <taxon>PACMAD clade</taxon>
        <taxon>Panicoideae</taxon>
        <taxon>Panicodae</taxon>
        <taxon>Paniceae</taxon>
        <taxon>Cenchrinae</taxon>
        <taxon>Setaria</taxon>
    </lineage>
</organism>
<accession>A0A4U6UNV1</accession>
<evidence type="ECO:0000313" key="2">
    <source>
        <dbReference type="Proteomes" id="UP000298652"/>
    </source>
</evidence>
<dbReference type="Proteomes" id="UP000298652">
    <property type="component" value="Chromosome 5"/>
</dbReference>
<name>A0A4U6UNV1_SETVI</name>
<dbReference type="AlphaFoldDB" id="A0A4U6UNV1"/>
<dbReference type="Gramene" id="TKW12427">
    <property type="protein sequence ID" value="TKW12427"/>
    <property type="gene ID" value="SEVIR_5G034850v2"/>
</dbReference>
<gene>
    <name evidence="1" type="ORF">SEVIR_5G034850v2</name>
</gene>
<evidence type="ECO:0000313" key="1">
    <source>
        <dbReference type="EMBL" id="TKW12427.1"/>
    </source>
</evidence>
<reference evidence="1" key="1">
    <citation type="submission" date="2019-03" db="EMBL/GenBank/DDBJ databases">
        <title>WGS assembly of Setaria viridis.</title>
        <authorList>
            <person name="Huang P."/>
            <person name="Jenkins J."/>
            <person name="Grimwood J."/>
            <person name="Barry K."/>
            <person name="Healey A."/>
            <person name="Mamidi S."/>
            <person name="Sreedasyam A."/>
            <person name="Shu S."/>
            <person name="Feldman M."/>
            <person name="Wu J."/>
            <person name="Yu Y."/>
            <person name="Chen C."/>
            <person name="Johnson J."/>
            <person name="Rokhsar D."/>
            <person name="Baxter I."/>
            <person name="Schmutz J."/>
            <person name="Brutnell T."/>
            <person name="Kellogg E."/>
        </authorList>
    </citation>
    <scope>NUCLEOTIDE SEQUENCE [LARGE SCALE GENOMIC DNA]</scope>
</reference>
<keyword evidence="2" id="KW-1185">Reference proteome</keyword>
<sequence>MITMDICTRYQFSVMDICTRELHNTGFELGPQGLIW</sequence>
<proteinExistence type="predicted"/>
<dbReference type="EMBL" id="CM016556">
    <property type="protein sequence ID" value="TKW12427.1"/>
    <property type="molecule type" value="Genomic_DNA"/>
</dbReference>
<protein>
    <submittedName>
        <fullName evidence="1">Uncharacterized protein</fullName>
    </submittedName>
</protein>